<dbReference type="GeneID" id="100199218"/>
<sequence>MAGNFWLSSHCQQWMLNPEELSAEMLHDSKYLTSKEIRKLHIFFCHFIQTLGECLKLRQQVIATAIIYLKRFYSRHSLKSADPLLLAPTCLYVASKVEEYGPMSNSRLISACTTVCKSRFSYAYPSEYPYRINQILECEFFLLEVMDCCLIVFHPYRPLTKYVVDMGQESSILPFAWRVVNDSLRSDVCLLFPPYLIALASIYMACVFEKRDCHQWFAELNIGIDKVLEVVKHILSLYEVWKTFDEKKEISGLLAKMPKPKCPPASRPSSTTPLAHQHTPSPSMR</sequence>
<dbReference type="InterPro" id="IPR036915">
    <property type="entry name" value="Cyclin-like_sf"/>
</dbReference>
<evidence type="ECO:0000313" key="6">
    <source>
        <dbReference type="Proteomes" id="UP001652625"/>
    </source>
</evidence>
<evidence type="ECO:0000256" key="3">
    <source>
        <dbReference type="RuleBase" id="RU000383"/>
    </source>
</evidence>
<evidence type="ECO:0000256" key="2">
    <source>
        <dbReference type="ARBA" id="ARBA00023127"/>
    </source>
</evidence>
<dbReference type="CDD" id="cd20513">
    <property type="entry name" value="CYCLIN_CCNC_rpt1"/>
    <property type="match status" value="1"/>
</dbReference>
<dbReference type="InterPro" id="IPR013763">
    <property type="entry name" value="Cyclin-like_dom"/>
</dbReference>
<evidence type="ECO:0000256" key="1">
    <source>
        <dbReference type="ARBA" id="ARBA00008638"/>
    </source>
</evidence>
<feature type="domain" description="Cyclin-like" evidence="5">
    <location>
        <begin position="46"/>
        <end position="144"/>
    </location>
</feature>
<protein>
    <submittedName>
        <fullName evidence="7">Cyclin-C</fullName>
    </submittedName>
</protein>
<dbReference type="PANTHER" id="PTHR10026">
    <property type="entry name" value="CYCLIN"/>
    <property type="match status" value="1"/>
</dbReference>
<dbReference type="SUPFAM" id="SSF47954">
    <property type="entry name" value="Cyclin-like"/>
    <property type="match status" value="2"/>
</dbReference>
<reference evidence="7" key="1">
    <citation type="submission" date="2025-08" db="UniProtKB">
        <authorList>
            <consortium name="RefSeq"/>
        </authorList>
    </citation>
    <scope>IDENTIFICATION</scope>
</reference>
<keyword evidence="6" id="KW-1185">Reference proteome</keyword>
<dbReference type="Proteomes" id="UP001652625">
    <property type="component" value="Chromosome 08"/>
</dbReference>
<proteinExistence type="inferred from homology"/>
<feature type="domain" description="Cyclin-like" evidence="5">
    <location>
        <begin position="157"/>
        <end position="236"/>
    </location>
</feature>
<evidence type="ECO:0000259" key="5">
    <source>
        <dbReference type="SMART" id="SM00385"/>
    </source>
</evidence>
<dbReference type="InterPro" id="IPR006671">
    <property type="entry name" value="Cyclin_N"/>
</dbReference>
<dbReference type="InterPro" id="IPR043198">
    <property type="entry name" value="Cyclin/Ssn8"/>
</dbReference>
<evidence type="ECO:0000256" key="4">
    <source>
        <dbReference type="SAM" id="MobiDB-lite"/>
    </source>
</evidence>
<keyword evidence="2 3" id="KW-0195">Cyclin</keyword>
<comment type="similarity">
    <text evidence="1">Belongs to the cyclin family. Cyclin C subfamily.</text>
</comment>
<organism evidence="6 7">
    <name type="scientific">Hydra vulgaris</name>
    <name type="common">Hydra</name>
    <name type="synonym">Hydra attenuata</name>
    <dbReference type="NCBI Taxonomy" id="6087"/>
    <lineage>
        <taxon>Eukaryota</taxon>
        <taxon>Metazoa</taxon>
        <taxon>Cnidaria</taxon>
        <taxon>Hydrozoa</taxon>
        <taxon>Hydroidolina</taxon>
        <taxon>Anthoathecata</taxon>
        <taxon>Aplanulata</taxon>
        <taxon>Hydridae</taxon>
        <taxon>Hydra</taxon>
    </lineage>
</organism>
<feature type="region of interest" description="Disordered" evidence="4">
    <location>
        <begin position="256"/>
        <end position="285"/>
    </location>
</feature>
<gene>
    <name evidence="7" type="primary">LOC100199218</name>
</gene>
<dbReference type="RefSeq" id="XP_065659562.1">
    <property type="nucleotide sequence ID" value="XM_065803490.1"/>
</dbReference>
<dbReference type="Pfam" id="PF00134">
    <property type="entry name" value="Cyclin_N"/>
    <property type="match status" value="1"/>
</dbReference>
<name>A0ABM4CD22_HYDVU</name>
<dbReference type="PIRSF" id="PIRSF028758">
    <property type="entry name" value="Cyclin, C/H/G types"/>
    <property type="match status" value="1"/>
</dbReference>
<feature type="compositionally biased region" description="Polar residues" evidence="4">
    <location>
        <begin position="267"/>
        <end position="285"/>
    </location>
</feature>
<dbReference type="Pfam" id="PF16899">
    <property type="entry name" value="Cyclin_C_2"/>
    <property type="match status" value="1"/>
</dbReference>
<dbReference type="InterPro" id="IPR031658">
    <property type="entry name" value="Cyclin_C_2"/>
</dbReference>
<dbReference type="CDD" id="cd20514">
    <property type="entry name" value="CYCLIN_CCNC_rpt2"/>
    <property type="match status" value="1"/>
</dbReference>
<evidence type="ECO:0000313" key="7">
    <source>
        <dbReference type="RefSeq" id="XP_065659562.1"/>
    </source>
</evidence>
<accession>A0ABM4CD22</accession>
<dbReference type="Gene3D" id="1.10.472.10">
    <property type="entry name" value="Cyclin-like"/>
    <property type="match status" value="2"/>
</dbReference>
<dbReference type="SMART" id="SM00385">
    <property type="entry name" value="CYCLIN"/>
    <property type="match status" value="2"/>
</dbReference>